<feature type="transmembrane region" description="Helical" evidence="1">
    <location>
        <begin position="7"/>
        <end position="38"/>
    </location>
</feature>
<keyword evidence="1" id="KW-0812">Transmembrane</keyword>
<feature type="transmembrane region" description="Helical" evidence="1">
    <location>
        <begin position="44"/>
        <end position="65"/>
    </location>
</feature>
<proteinExistence type="predicted"/>
<keyword evidence="1" id="KW-1133">Transmembrane helix</keyword>
<dbReference type="STRING" id="1123350.SAMN02744040_01414"/>
<evidence type="ECO:0000313" key="2">
    <source>
        <dbReference type="EMBL" id="SHH26745.1"/>
    </source>
</evidence>
<gene>
    <name evidence="2" type="ORF">SAMN02744040_01414</name>
</gene>
<reference evidence="3" key="1">
    <citation type="submission" date="2016-11" db="EMBL/GenBank/DDBJ databases">
        <authorList>
            <person name="Varghese N."/>
            <person name="Submissions S."/>
        </authorList>
    </citation>
    <scope>NUCLEOTIDE SEQUENCE [LARGE SCALE GENOMIC DNA]</scope>
    <source>
        <strain evidence="3">DSM 15285</strain>
    </source>
</reference>
<sequence>MFKIPILIAVLSIILFLLIGKLLFNSFVFFLGIVLIIARGIFSIFGIVFICFLFGILILLISKFVKEKEVKLSKEDINEYVNTCMNYINNIKNYIKEKLIMLNKVTTNGNGLCDYEENVKRYYSLIDNSVKSEFGYDYIVYTQNTCEYNQVNWNYNIFSIKYNLSKYKKSYKKVDSIFITFHKHNTLTMKEVLRLVEEFLPKDCAQIDSIIENNSSKIKYTILYKSNLIKKNKSIIKVVLLKIKEPLVHSKEDIVEYKEQFVSAKIF</sequence>
<name>A0A1M5RKI8_9FIRM</name>
<keyword evidence="3" id="KW-1185">Reference proteome</keyword>
<dbReference type="Proteomes" id="UP000242520">
    <property type="component" value="Unassembled WGS sequence"/>
</dbReference>
<dbReference type="AlphaFoldDB" id="A0A1M5RKI8"/>
<organism evidence="2 3">
    <name type="scientific">Tepidibacter thalassicus DSM 15285</name>
    <dbReference type="NCBI Taxonomy" id="1123350"/>
    <lineage>
        <taxon>Bacteria</taxon>
        <taxon>Bacillati</taxon>
        <taxon>Bacillota</taxon>
        <taxon>Clostridia</taxon>
        <taxon>Peptostreptococcales</taxon>
        <taxon>Peptostreptococcaceae</taxon>
        <taxon>Tepidibacter</taxon>
    </lineage>
</organism>
<accession>A0A1M5RKI8</accession>
<evidence type="ECO:0000313" key="3">
    <source>
        <dbReference type="Proteomes" id="UP000242520"/>
    </source>
</evidence>
<keyword evidence="1" id="KW-0472">Membrane</keyword>
<dbReference type="OrthoDB" id="9842568at2"/>
<dbReference type="EMBL" id="FQXH01000013">
    <property type="protein sequence ID" value="SHH26745.1"/>
    <property type="molecule type" value="Genomic_DNA"/>
</dbReference>
<protein>
    <submittedName>
        <fullName evidence="2">Uncharacterized protein</fullName>
    </submittedName>
</protein>
<evidence type="ECO:0000256" key="1">
    <source>
        <dbReference type="SAM" id="Phobius"/>
    </source>
</evidence>